<accession>A0A0V1ETA3</accession>
<evidence type="ECO:0000313" key="2">
    <source>
        <dbReference type="Proteomes" id="UP000054632"/>
    </source>
</evidence>
<comment type="caution">
    <text evidence="1">The sequence shown here is derived from an EMBL/GenBank/DDBJ whole genome shotgun (WGS) entry which is preliminary data.</text>
</comment>
<protein>
    <submittedName>
        <fullName evidence="1">Uncharacterized protein</fullName>
    </submittedName>
</protein>
<dbReference type="EMBL" id="JYDR01000009">
    <property type="protein sequence ID" value="KRY76960.1"/>
    <property type="molecule type" value="Genomic_DNA"/>
</dbReference>
<reference evidence="1 2" key="1">
    <citation type="submission" date="2015-01" db="EMBL/GenBank/DDBJ databases">
        <title>Evolution of Trichinella species and genotypes.</title>
        <authorList>
            <person name="Korhonen P.K."/>
            <person name="Edoardo P."/>
            <person name="Giuseppe L.R."/>
            <person name="Gasser R.B."/>
        </authorList>
    </citation>
    <scope>NUCLEOTIDE SEQUENCE [LARGE SCALE GENOMIC DNA]</scope>
    <source>
        <strain evidence="1">ISS13</strain>
    </source>
</reference>
<gene>
    <name evidence="1" type="ORF">T4A_13311</name>
</gene>
<organism evidence="1 2">
    <name type="scientific">Trichinella pseudospiralis</name>
    <name type="common">Parasitic roundworm</name>
    <dbReference type="NCBI Taxonomy" id="6337"/>
    <lineage>
        <taxon>Eukaryota</taxon>
        <taxon>Metazoa</taxon>
        <taxon>Ecdysozoa</taxon>
        <taxon>Nematoda</taxon>
        <taxon>Enoplea</taxon>
        <taxon>Dorylaimia</taxon>
        <taxon>Trichinellida</taxon>
        <taxon>Trichinellidae</taxon>
        <taxon>Trichinella</taxon>
    </lineage>
</organism>
<proteinExistence type="predicted"/>
<sequence length="141" mass="16131">MFTLTSDFNVCLSDTAINSTESYFIKIVRSKLISLKNSQLCIIIVQIRKFEFGDILSMTVLFHSDNFTLPILKRAQHHSVTYKCRKRQECLHLLGSIVVSIPACHAGDPEWILKCCCFRLLKTQPKGQKLANELENELDVQ</sequence>
<dbReference type="AlphaFoldDB" id="A0A0V1ETA3"/>
<name>A0A0V1ETA3_TRIPS</name>
<dbReference type="Proteomes" id="UP000054632">
    <property type="component" value="Unassembled WGS sequence"/>
</dbReference>
<evidence type="ECO:0000313" key="1">
    <source>
        <dbReference type="EMBL" id="KRY76960.1"/>
    </source>
</evidence>